<feature type="region of interest" description="Disordered" evidence="1">
    <location>
        <begin position="82"/>
        <end position="110"/>
    </location>
</feature>
<reference evidence="3" key="5">
    <citation type="submission" date="2018-04" db="UniProtKB">
        <authorList>
            <consortium name="EnsemblFungi"/>
        </authorList>
    </citation>
    <scope>IDENTIFICATION</scope>
    <source>
        <strain evidence="3">R3-111a-1</strain>
    </source>
</reference>
<gene>
    <name evidence="3" type="primary">20344859</name>
    <name evidence="2" type="ORF">GGTG_04401</name>
</gene>
<dbReference type="GeneID" id="20344859"/>
<name>J3NT03_GAET3</name>
<dbReference type="EMBL" id="GL385396">
    <property type="protein sequence ID" value="EJT79316.1"/>
    <property type="molecule type" value="Genomic_DNA"/>
</dbReference>
<evidence type="ECO:0000256" key="1">
    <source>
        <dbReference type="SAM" id="MobiDB-lite"/>
    </source>
</evidence>
<dbReference type="VEuPathDB" id="FungiDB:GGTG_04401"/>
<proteinExistence type="predicted"/>
<dbReference type="Proteomes" id="UP000006039">
    <property type="component" value="Unassembled WGS sequence"/>
</dbReference>
<reference evidence="4" key="1">
    <citation type="submission" date="2010-07" db="EMBL/GenBank/DDBJ databases">
        <title>The genome sequence of Gaeumannomyces graminis var. tritici strain R3-111a-1.</title>
        <authorList>
            <consortium name="The Broad Institute Genome Sequencing Platform"/>
            <person name="Ma L.-J."/>
            <person name="Dead R."/>
            <person name="Young S."/>
            <person name="Zeng Q."/>
            <person name="Koehrsen M."/>
            <person name="Alvarado L."/>
            <person name="Berlin A."/>
            <person name="Chapman S.B."/>
            <person name="Chen Z."/>
            <person name="Freedman E."/>
            <person name="Gellesch M."/>
            <person name="Goldberg J."/>
            <person name="Griggs A."/>
            <person name="Gujja S."/>
            <person name="Heilman E.R."/>
            <person name="Heiman D."/>
            <person name="Hepburn T."/>
            <person name="Howarth C."/>
            <person name="Jen D."/>
            <person name="Larson L."/>
            <person name="Mehta T."/>
            <person name="Neiman D."/>
            <person name="Pearson M."/>
            <person name="Roberts A."/>
            <person name="Saif S."/>
            <person name="Shea T."/>
            <person name="Shenoy N."/>
            <person name="Sisk P."/>
            <person name="Stolte C."/>
            <person name="Sykes S."/>
            <person name="Walk T."/>
            <person name="White J."/>
            <person name="Yandava C."/>
            <person name="Haas B."/>
            <person name="Nusbaum C."/>
            <person name="Birren B."/>
        </authorList>
    </citation>
    <scope>NUCLEOTIDE SEQUENCE [LARGE SCALE GENOMIC DNA]</scope>
    <source>
        <strain evidence="4">R3-111a-1</strain>
    </source>
</reference>
<evidence type="ECO:0000313" key="3">
    <source>
        <dbReference type="EnsemblFungi" id="EJT79316"/>
    </source>
</evidence>
<reference evidence="2" key="2">
    <citation type="submission" date="2010-07" db="EMBL/GenBank/DDBJ databases">
        <authorList>
            <consortium name="The Broad Institute Genome Sequencing Platform"/>
            <consortium name="Broad Institute Genome Sequencing Center for Infectious Disease"/>
            <person name="Ma L.-J."/>
            <person name="Dead R."/>
            <person name="Young S."/>
            <person name="Zeng Q."/>
            <person name="Koehrsen M."/>
            <person name="Alvarado L."/>
            <person name="Berlin A."/>
            <person name="Chapman S.B."/>
            <person name="Chen Z."/>
            <person name="Freedman E."/>
            <person name="Gellesch M."/>
            <person name="Goldberg J."/>
            <person name="Griggs A."/>
            <person name="Gujja S."/>
            <person name="Heilman E.R."/>
            <person name="Heiman D."/>
            <person name="Hepburn T."/>
            <person name="Howarth C."/>
            <person name="Jen D."/>
            <person name="Larson L."/>
            <person name="Mehta T."/>
            <person name="Neiman D."/>
            <person name="Pearson M."/>
            <person name="Roberts A."/>
            <person name="Saif S."/>
            <person name="Shea T."/>
            <person name="Shenoy N."/>
            <person name="Sisk P."/>
            <person name="Stolte C."/>
            <person name="Sykes S."/>
            <person name="Walk T."/>
            <person name="White J."/>
            <person name="Yandava C."/>
            <person name="Haas B."/>
            <person name="Nusbaum C."/>
            <person name="Birren B."/>
        </authorList>
    </citation>
    <scope>NUCLEOTIDE SEQUENCE</scope>
    <source>
        <strain evidence="2">R3-111a-1</strain>
    </source>
</reference>
<dbReference type="HOGENOM" id="CLU_2171236_0_0_1"/>
<evidence type="ECO:0000313" key="4">
    <source>
        <dbReference type="Proteomes" id="UP000006039"/>
    </source>
</evidence>
<dbReference type="EnsemblFungi" id="EJT79316">
    <property type="protein sequence ID" value="EJT79316"/>
    <property type="gene ID" value="GGTG_04401"/>
</dbReference>
<keyword evidence="4" id="KW-1185">Reference proteome</keyword>
<protein>
    <submittedName>
        <fullName evidence="2 3">Uncharacterized protein</fullName>
    </submittedName>
</protein>
<organism evidence="2">
    <name type="scientific">Gaeumannomyces tritici (strain R3-111a-1)</name>
    <name type="common">Wheat and barley take-all root rot fungus</name>
    <name type="synonym">Gaeumannomyces graminis var. tritici</name>
    <dbReference type="NCBI Taxonomy" id="644352"/>
    <lineage>
        <taxon>Eukaryota</taxon>
        <taxon>Fungi</taxon>
        <taxon>Dikarya</taxon>
        <taxon>Ascomycota</taxon>
        <taxon>Pezizomycotina</taxon>
        <taxon>Sordariomycetes</taxon>
        <taxon>Sordariomycetidae</taxon>
        <taxon>Magnaporthales</taxon>
        <taxon>Magnaporthaceae</taxon>
        <taxon>Gaeumannomyces</taxon>
    </lineage>
</organism>
<dbReference type="STRING" id="644352.J3NT03"/>
<dbReference type="AlphaFoldDB" id="J3NT03"/>
<dbReference type="RefSeq" id="XP_009220461.1">
    <property type="nucleotide sequence ID" value="XM_009222197.1"/>
</dbReference>
<evidence type="ECO:0000313" key="2">
    <source>
        <dbReference type="EMBL" id="EJT79316.1"/>
    </source>
</evidence>
<dbReference type="OrthoDB" id="2588159at2759"/>
<sequence>MPLSGISLHVAAPASPGCTLEAEHWKARANLTDASAIAPKYNTTHELLMLAPWAAIPARVNASGLGYWTPHFSWSPRLPRRGRVPLSRAPSPTRHLNGVKTPPLVPARDL</sequence>
<accession>J3NT03</accession>
<reference evidence="2" key="3">
    <citation type="submission" date="2010-09" db="EMBL/GenBank/DDBJ databases">
        <title>Annotation of Gaeumannomyces graminis var. tritici R3-111a-1.</title>
        <authorList>
            <consortium name="The Broad Institute Genome Sequencing Platform"/>
            <person name="Ma L.-J."/>
            <person name="Dead R."/>
            <person name="Young S.K."/>
            <person name="Zeng Q."/>
            <person name="Gargeya S."/>
            <person name="Fitzgerald M."/>
            <person name="Haas B."/>
            <person name="Abouelleil A."/>
            <person name="Alvarado L."/>
            <person name="Arachchi H.M."/>
            <person name="Berlin A."/>
            <person name="Brown A."/>
            <person name="Chapman S.B."/>
            <person name="Chen Z."/>
            <person name="Dunbar C."/>
            <person name="Freedman E."/>
            <person name="Gearin G."/>
            <person name="Gellesch M."/>
            <person name="Goldberg J."/>
            <person name="Griggs A."/>
            <person name="Gujja S."/>
            <person name="Heiman D."/>
            <person name="Howarth C."/>
            <person name="Larson L."/>
            <person name="Lui A."/>
            <person name="MacDonald P.J.P."/>
            <person name="Mehta T."/>
            <person name="Montmayeur A."/>
            <person name="Murphy C."/>
            <person name="Neiman D."/>
            <person name="Pearson M."/>
            <person name="Priest M."/>
            <person name="Roberts A."/>
            <person name="Saif S."/>
            <person name="Shea T."/>
            <person name="Shenoy N."/>
            <person name="Sisk P."/>
            <person name="Stolte C."/>
            <person name="Sykes S."/>
            <person name="Yandava C."/>
            <person name="Wortman J."/>
            <person name="Nusbaum C."/>
            <person name="Birren B."/>
        </authorList>
    </citation>
    <scope>NUCLEOTIDE SEQUENCE</scope>
    <source>
        <strain evidence="2">R3-111a-1</strain>
    </source>
</reference>
<reference evidence="3" key="4">
    <citation type="journal article" date="2015" name="G3 (Bethesda)">
        <title>Genome sequences of three phytopathogenic species of the Magnaporthaceae family of fungi.</title>
        <authorList>
            <person name="Okagaki L.H."/>
            <person name="Nunes C.C."/>
            <person name="Sailsbery J."/>
            <person name="Clay B."/>
            <person name="Brown D."/>
            <person name="John T."/>
            <person name="Oh Y."/>
            <person name="Young N."/>
            <person name="Fitzgerald M."/>
            <person name="Haas B.J."/>
            <person name="Zeng Q."/>
            <person name="Young S."/>
            <person name="Adiconis X."/>
            <person name="Fan L."/>
            <person name="Levin J.Z."/>
            <person name="Mitchell T.K."/>
            <person name="Okubara P.A."/>
            <person name="Farman M.L."/>
            <person name="Kohn L.M."/>
            <person name="Birren B."/>
            <person name="Ma L.-J."/>
            <person name="Dean R.A."/>
        </authorList>
    </citation>
    <scope>NUCLEOTIDE SEQUENCE</scope>
    <source>
        <strain evidence="3">R3-111a-1</strain>
    </source>
</reference>